<dbReference type="RefSeq" id="WP_087462626.1">
    <property type="nucleotide sequence ID" value="NZ_CP021425.1"/>
</dbReference>
<dbReference type="EMBL" id="CP021425">
    <property type="protein sequence ID" value="ARU57765.1"/>
    <property type="molecule type" value="Genomic_DNA"/>
</dbReference>
<reference evidence="1 2" key="1">
    <citation type="submission" date="2017-05" db="EMBL/GenBank/DDBJ databases">
        <title>Genomic insights into alkan degradation activity of Oleiphilus messinensis.</title>
        <authorList>
            <person name="Kozyavkin S.A."/>
            <person name="Slesarev A.I."/>
            <person name="Golyshin P.N."/>
            <person name="Korzhenkov A."/>
            <person name="Golyshina O.N."/>
            <person name="Toshchakov S.V."/>
        </authorList>
    </citation>
    <scope>NUCLEOTIDE SEQUENCE [LARGE SCALE GENOMIC DNA]</scope>
    <source>
        <strain evidence="1 2">ME102</strain>
    </source>
</reference>
<accession>A0A1Y0IE55</accession>
<sequence length="200" mass="23207">MNKILAFPSLIMDRNLKQAVADRGWELRYVSQELERAPDVLKLYYLQPLSNPTLLSFTSLSPSAFIDLKDQINSDSRLQPETICSALIHFSTQLEDDYQHNDYLRLLMVSSCLYCLSTGYFSNMKPSTLFGQCHVILHHYIDHRNQRSHFRPFSIIDDAPILSPEELQEHSHLIMAMDRQYHPEWFTTAEIIPFPGAFSV</sequence>
<keyword evidence="2" id="KW-1185">Reference proteome</keyword>
<evidence type="ECO:0000313" key="2">
    <source>
        <dbReference type="Proteomes" id="UP000196027"/>
    </source>
</evidence>
<protein>
    <recommendedName>
        <fullName evidence="3">DUF4116 domain-containing protein</fullName>
    </recommendedName>
</protein>
<dbReference type="AlphaFoldDB" id="A0A1Y0IE55"/>
<evidence type="ECO:0008006" key="3">
    <source>
        <dbReference type="Google" id="ProtNLM"/>
    </source>
</evidence>
<name>A0A1Y0IE55_9GAMM</name>
<dbReference type="Proteomes" id="UP000196027">
    <property type="component" value="Chromosome"/>
</dbReference>
<organism evidence="1 2">
    <name type="scientific">Oleiphilus messinensis</name>
    <dbReference type="NCBI Taxonomy" id="141451"/>
    <lineage>
        <taxon>Bacteria</taxon>
        <taxon>Pseudomonadati</taxon>
        <taxon>Pseudomonadota</taxon>
        <taxon>Gammaproteobacteria</taxon>
        <taxon>Oceanospirillales</taxon>
        <taxon>Oleiphilaceae</taxon>
        <taxon>Oleiphilus</taxon>
    </lineage>
</organism>
<proteinExistence type="predicted"/>
<gene>
    <name evidence="1" type="ORF">OLMES_3744</name>
</gene>
<dbReference type="KEGG" id="ome:OLMES_3744"/>
<evidence type="ECO:0000313" key="1">
    <source>
        <dbReference type="EMBL" id="ARU57765.1"/>
    </source>
</evidence>